<proteinExistence type="predicted"/>
<name>A0A8J3VQ82_9ACTN</name>
<keyword evidence="3" id="KW-1185">Reference proteome</keyword>
<feature type="region of interest" description="Disordered" evidence="1">
    <location>
        <begin position="1"/>
        <end position="32"/>
    </location>
</feature>
<dbReference type="RefSeq" id="WP_203917840.1">
    <property type="nucleotide sequence ID" value="NZ_BONZ01000021.1"/>
</dbReference>
<evidence type="ECO:0000313" key="2">
    <source>
        <dbReference type="EMBL" id="GIH14186.1"/>
    </source>
</evidence>
<evidence type="ECO:0000313" key="3">
    <source>
        <dbReference type="Proteomes" id="UP000642748"/>
    </source>
</evidence>
<accession>A0A8J3VQ82</accession>
<reference evidence="2" key="1">
    <citation type="submission" date="2021-01" db="EMBL/GenBank/DDBJ databases">
        <title>Whole genome shotgun sequence of Rugosimonospora africana NBRC 104875.</title>
        <authorList>
            <person name="Komaki H."/>
            <person name="Tamura T."/>
        </authorList>
    </citation>
    <scope>NUCLEOTIDE SEQUENCE</scope>
    <source>
        <strain evidence="2">NBRC 104875</strain>
    </source>
</reference>
<protein>
    <submittedName>
        <fullName evidence="2">Uncharacterized protein</fullName>
    </submittedName>
</protein>
<evidence type="ECO:0000256" key="1">
    <source>
        <dbReference type="SAM" id="MobiDB-lite"/>
    </source>
</evidence>
<dbReference type="AlphaFoldDB" id="A0A8J3VQ82"/>
<dbReference type="Proteomes" id="UP000642748">
    <property type="component" value="Unassembled WGS sequence"/>
</dbReference>
<dbReference type="EMBL" id="BONZ01000021">
    <property type="protein sequence ID" value="GIH14186.1"/>
    <property type="molecule type" value="Genomic_DNA"/>
</dbReference>
<sequence length="146" mass="16065">MDSSSPAPRDSRGQPRAARDDRQRPSWPGNNMARYRTPDAVCLAVGDLHLWSLLTVHHALNRVGVVATLRMLTVRKVHRAVSACRYFELTGLGDLLSLMPEAAGSAQFADAFDAEYRQRFADGAELIRAAQWKVATAPEDFTVTGV</sequence>
<gene>
    <name evidence="2" type="ORF">Raf01_23580</name>
</gene>
<comment type="caution">
    <text evidence="2">The sequence shown here is derived from an EMBL/GenBank/DDBJ whole genome shotgun (WGS) entry which is preliminary data.</text>
</comment>
<organism evidence="2 3">
    <name type="scientific">Rugosimonospora africana</name>
    <dbReference type="NCBI Taxonomy" id="556532"/>
    <lineage>
        <taxon>Bacteria</taxon>
        <taxon>Bacillati</taxon>
        <taxon>Actinomycetota</taxon>
        <taxon>Actinomycetes</taxon>
        <taxon>Micromonosporales</taxon>
        <taxon>Micromonosporaceae</taxon>
        <taxon>Rugosimonospora</taxon>
    </lineage>
</organism>
<feature type="compositionally biased region" description="Basic and acidic residues" evidence="1">
    <location>
        <begin position="9"/>
        <end position="24"/>
    </location>
</feature>